<dbReference type="GO" id="GO:0045295">
    <property type="term" value="F:gamma-catenin binding"/>
    <property type="evidence" value="ECO:0007669"/>
    <property type="project" value="TreeGrafter"/>
</dbReference>
<feature type="region of interest" description="Disordered" evidence="4">
    <location>
        <begin position="1577"/>
        <end position="1626"/>
    </location>
</feature>
<feature type="compositionally biased region" description="Basic and acidic residues" evidence="4">
    <location>
        <begin position="2341"/>
        <end position="2358"/>
    </location>
</feature>
<feature type="compositionally biased region" description="Polar residues" evidence="4">
    <location>
        <begin position="1720"/>
        <end position="1740"/>
    </location>
</feature>
<dbReference type="GO" id="GO:0030877">
    <property type="term" value="C:beta-catenin destruction complex"/>
    <property type="evidence" value="ECO:0007669"/>
    <property type="project" value="TreeGrafter"/>
</dbReference>
<evidence type="ECO:0000313" key="6">
    <source>
        <dbReference type="Proteomes" id="UP000820818"/>
    </source>
</evidence>
<feature type="region of interest" description="Disordered" evidence="4">
    <location>
        <begin position="1720"/>
        <end position="1750"/>
    </location>
</feature>
<organism evidence="5 6">
    <name type="scientific">Daphnia sinensis</name>
    <dbReference type="NCBI Taxonomy" id="1820382"/>
    <lineage>
        <taxon>Eukaryota</taxon>
        <taxon>Metazoa</taxon>
        <taxon>Ecdysozoa</taxon>
        <taxon>Arthropoda</taxon>
        <taxon>Crustacea</taxon>
        <taxon>Branchiopoda</taxon>
        <taxon>Diplostraca</taxon>
        <taxon>Cladocera</taxon>
        <taxon>Anomopoda</taxon>
        <taxon>Daphniidae</taxon>
        <taxon>Daphnia</taxon>
        <taxon>Daphnia similis group</taxon>
    </lineage>
</organism>
<feature type="compositionally biased region" description="Polar residues" evidence="4">
    <location>
        <begin position="692"/>
        <end position="701"/>
    </location>
</feature>
<feature type="compositionally biased region" description="Polar residues" evidence="4">
    <location>
        <begin position="1376"/>
        <end position="1388"/>
    </location>
</feature>
<name>A0AAD5L8A5_9CRUS</name>
<feature type="compositionally biased region" description="Polar residues" evidence="4">
    <location>
        <begin position="1934"/>
        <end position="1945"/>
    </location>
</feature>
<feature type="compositionally biased region" description="Basic and acidic residues" evidence="4">
    <location>
        <begin position="1895"/>
        <end position="1912"/>
    </location>
</feature>
<dbReference type="SUPFAM" id="SSF82931">
    <property type="entry name" value="Tumor suppressor gene product Apc"/>
    <property type="match status" value="1"/>
</dbReference>
<evidence type="ECO:0000256" key="4">
    <source>
        <dbReference type="SAM" id="MobiDB-lite"/>
    </source>
</evidence>
<dbReference type="InterPro" id="IPR000225">
    <property type="entry name" value="Armadillo"/>
</dbReference>
<feature type="region of interest" description="Disordered" evidence="4">
    <location>
        <begin position="748"/>
        <end position="777"/>
    </location>
</feature>
<feature type="region of interest" description="Disordered" evidence="4">
    <location>
        <begin position="1834"/>
        <end position="1869"/>
    </location>
</feature>
<dbReference type="InterPro" id="IPR041257">
    <property type="entry name" value="APC_rep"/>
</dbReference>
<dbReference type="PANTHER" id="PTHR12607">
    <property type="entry name" value="ADENOMATOUS POLYPOSIS COLI PROTEIN FAMILY"/>
    <property type="match status" value="1"/>
</dbReference>
<feature type="repeat" description="ARM" evidence="3">
    <location>
        <begin position="605"/>
        <end position="647"/>
    </location>
</feature>
<feature type="compositionally biased region" description="Basic and acidic residues" evidence="4">
    <location>
        <begin position="2224"/>
        <end position="2242"/>
    </location>
</feature>
<feature type="compositionally biased region" description="Polar residues" evidence="4">
    <location>
        <begin position="2390"/>
        <end position="2418"/>
    </location>
</feature>
<feature type="compositionally biased region" description="Polar residues" evidence="4">
    <location>
        <begin position="2269"/>
        <end position="2282"/>
    </location>
</feature>
<feature type="compositionally biased region" description="Polar residues" evidence="4">
    <location>
        <begin position="1015"/>
        <end position="1044"/>
    </location>
</feature>
<dbReference type="SUPFAM" id="SSF48371">
    <property type="entry name" value="ARM repeat"/>
    <property type="match status" value="1"/>
</dbReference>
<comment type="caution">
    <text evidence="5">The sequence shown here is derived from an EMBL/GenBank/DDBJ whole genome shotgun (WGS) entry which is preliminary data.</text>
</comment>
<dbReference type="GO" id="GO:0016055">
    <property type="term" value="P:Wnt signaling pathway"/>
    <property type="evidence" value="ECO:0007669"/>
    <property type="project" value="UniProtKB-KW"/>
</dbReference>
<dbReference type="InterPro" id="IPR016024">
    <property type="entry name" value="ARM-type_fold"/>
</dbReference>
<feature type="region of interest" description="Disordered" evidence="4">
    <location>
        <begin position="1540"/>
        <end position="1562"/>
    </location>
</feature>
<feature type="compositionally biased region" description="Basic and acidic residues" evidence="4">
    <location>
        <begin position="1850"/>
        <end position="1868"/>
    </location>
</feature>
<feature type="compositionally biased region" description="Low complexity" evidence="4">
    <location>
        <begin position="1047"/>
        <end position="1062"/>
    </location>
</feature>
<feature type="compositionally biased region" description="Polar residues" evidence="4">
    <location>
        <begin position="1913"/>
        <end position="1924"/>
    </location>
</feature>
<evidence type="ECO:0000313" key="5">
    <source>
        <dbReference type="EMBL" id="KAI9557995.1"/>
    </source>
</evidence>
<feature type="region of interest" description="Disordered" evidence="4">
    <location>
        <begin position="1319"/>
        <end position="1522"/>
    </location>
</feature>
<feature type="region of interest" description="Disordered" evidence="4">
    <location>
        <begin position="2058"/>
        <end position="2479"/>
    </location>
</feature>
<dbReference type="InterPro" id="IPR009240">
    <property type="entry name" value="APC_15aa_rpt"/>
</dbReference>
<evidence type="ECO:0000256" key="2">
    <source>
        <dbReference type="ARBA" id="ARBA00022687"/>
    </source>
</evidence>
<feature type="compositionally biased region" description="Polar residues" evidence="4">
    <location>
        <begin position="1836"/>
        <end position="1849"/>
    </location>
</feature>
<dbReference type="GO" id="GO:0016342">
    <property type="term" value="C:catenin complex"/>
    <property type="evidence" value="ECO:0007669"/>
    <property type="project" value="TreeGrafter"/>
</dbReference>
<feature type="compositionally biased region" description="Low complexity" evidence="4">
    <location>
        <begin position="1105"/>
        <end position="1126"/>
    </location>
</feature>
<dbReference type="GO" id="GO:0007399">
    <property type="term" value="P:nervous system development"/>
    <property type="evidence" value="ECO:0007669"/>
    <property type="project" value="TreeGrafter"/>
</dbReference>
<feature type="compositionally biased region" description="Polar residues" evidence="4">
    <location>
        <begin position="2120"/>
        <end position="2136"/>
    </location>
</feature>
<dbReference type="Pfam" id="PF00514">
    <property type="entry name" value="Arm"/>
    <property type="match status" value="1"/>
</dbReference>
<feature type="compositionally biased region" description="Basic and acidic residues" evidence="4">
    <location>
        <begin position="1577"/>
        <end position="1590"/>
    </location>
</feature>
<dbReference type="PROSITE" id="PS50176">
    <property type="entry name" value="ARM_REPEAT"/>
    <property type="match status" value="1"/>
</dbReference>
<comment type="similarity">
    <text evidence="1">Belongs to the adenomatous polyposis coli (APC) family.</text>
</comment>
<proteinExistence type="inferred from homology"/>
<dbReference type="GO" id="GO:0008013">
    <property type="term" value="F:beta-catenin binding"/>
    <property type="evidence" value="ECO:0007669"/>
    <property type="project" value="InterPro"/>
</dbReference>
<feature type="compositionally biased region" description="Polar residues" evidence="4">
    <location>
        <begin position="748"/>
        <end position="761"/>
    </location>
</feature>
<sequence length="2479" mass="271040">MAAGANNAEAERAFSRAQLKLNLNLPSIDTPRSLSDLQSIAQEIQRQKNEVLCQLKHEDKDRHSYFTQLELLARQMRELPLPTDSPTLEYELERTRLELETQRMQDRMLKTLGPTSEVVRRREERILHLRKLDQKLAEINTLIVNHVGKSEAAASDLCHTTSTSPALPGDWTNDKDIWLSGSSLDLHHEEKNGHSDTASVMSFTSSIHSSHGISGSGGSGSLLSDRTQKPPMGPKVEVVYNLLTMLFSHDRHNVSQKLLHMSANPETRSTLHQVGCIPLLVQLIYNQDGGGESSNQERANLANATANSWMLTEADKETRASAAQALHNLVYNSTDDRKVKREIRILKLLELIRSYADRLRDAIMHQLHHHDQEIDNRLPLLLDDDMDSHPCAVVTNLMKLSFDDDHRQAMSHLGALQGLSELLHLDQLAHGSLCDDAQCTTLRRYASMTLTNLTFGHGPNKTLLCSTRPLLAVLSHQLASPNDDLRQVTASVLRNLSWRADSASKDALQQTNVVQSLITMSMETHRESTLKSMLSALWNLSSHSSCNKATICATPGSLEFLVRTLTYKSESKTLSIVESGGGIVRNISSHIATRDDYRASLRRHGCFQILLHHLRSPSLTVVSNACGTLWNLSARCKEDQATLRDLGAIPMLRSLVHSRHKMIATASSAALKNLESAGFGSSNGSLSNSGNATTHNTSLQARKQKALEQEIDQTLTEMCDNIDPLSPLDEPTGVSPFDRRMYRSLGGHNTTSLYGRSSTAPTLVPKSGSTPIRPVRSSSLERKNGDVIASVGGTVRPRTMAAPPSASPAVAMGSRLQATRTVWHSHENEISYTSLNYEEDDQPVNYSLKYTEEVVSVPVAAHWTPSRPPKPLVDGDNNPEGSDSVLQTADPMDSSTVKKAMVLSAYRETDLDEPERPTDFSLRYPDEEEDYAADNDTMQTYCMEGTPYETPFTRSSAASLTDLREAGLESPKMEQDDTAEKIIGLESKPKEEDNDEEEVDGDKVEGKTPPMPRRSQPTNKESKTVTFNTTADCEINYSEQQTPLMFSRSSSLESLDSLDQQQNCHDEGSVVSEFSRLTSRAVSPSELPDSPGQTMPSSPRRTQAHHPQQQDQQKQQQQQPKPLQRVQHVDGVFDDSTNNFGMEGTPAFTRAASPLSQLSFDDEPSSPTDPTPMPPPPPPVVTASRPPLPLPSSVQATAPLTAQLVNPTFNRVVRSASEVNFRSTFDYDEPRRFNEEDSPALTRWTSLSSLHIDGEVISTAKLLPLSHGVGNLNSAHLTERKLEQTVKVEVVSMAAASDPVPIESNEWSEESGSEDDLLLEIITQGKPTSRQPVPQTPKTSKPPVPDIVAPPEVRPSIPKSVSVQDFSEPSRVSGIPPSQSVDSSLSKTNIRDTGSDIEDDDDDDDDEMLYACIRSAKPTAKPVPPPRTSSISAKSTSTVPAPSMSNGLQKSRPSRPPMELPKSSTSFKERVPPLHGPFSNVRQMGMRVKSTSEVPRPSGRRSRHSSQGSSRMGASGCSNNTSVDLDYRYSYKVEDTPVTFSRNSSLSSLSVNSNDDEPSAEDQALLDSCISWGMPKSKSDYLDGRTDQNKKSKSTKTSGAKIPTSQSWTGGIRRAGDGQASASPSTVTVTTSSSFSAFSSSAGNFTGNVIDPSDIAIKLEEPDPNSSPSMTHSSLIRLEANQIAAHIQSQDSLDGSSQSNDLEHFPSLTSSFIDGAASWTDTSKKSPSLTRKSLTCQTDSNRGRTPVNGANPLLKQALSSGLVISTEQSNMTTSSSASTSFRIENTKPPAELLTSRVTDSFASLTCSVLDPTYFDDEQRREGLLTQLAIMEHTVDENANTDDSVSSSPTGERRKLTPRDRRQTDKERYQTYTLNANSVEESVENGFRDTIQNNCEETKKTAKQRRSSERERFMTQTISSSTTGSEGDVGKTDVESSNQKSMSASELSALEMDAKAVIRTLKEEVKLSRKNSNSSELISEECMLDCETLSLVSNESESDRSLCLRVKQMALHQEGLENNEGGDVRKTKIVRPEDQKFLEDPMAIKGIRGRRRVLCPVRVIPTNGPNKPVMNTSPPQQQQQAQTTIISPAKINGNKSTPVSRAAQSRGRSASPASPSPVRPNRTSALRQNTTQSQKSKYPSVPVLESQVRMRSNSKSPRVSSAPCSPRQLPVVEQDAKQLKRRSLEMASKASVASLKLTPPKSESVPVIDPQHPPLSSLGKQGTFTKEKSSSPESVAAKEEEQSIKIPPKVPPKPKITQVAKPALPKKPSRFNNGPSPLSSPRSKGSPALSRRSVSSASIGSDSTSATTTWSGMDDQTSSTPPQKRTPPKKVVTSKIASLWKQVEESRSKQKAEQPDVRKWISRGDSAKPSTEDKSVGTGCSPDQTPRPIVSSGTFEKLSSFSNTQQVPVISPVTVNCPSSDKRSPPSRLPFRLPRFGRSSSQSSTPTTPTLPTPPSPGFDVANSSSAETEDKRKFRVTAL</sequence>
<protein>
    <submittedName>
        <fullName evidence="5">Adenomatous polyposis coli protein-like isoform X2</fullName>
    </submittedName>
</protein>
<dbReference type="GO" id="GO:0090090">
    <property type="term" value="P:negative regulation of canonical Wnt signaling pathway"/>
    <property type="evidence" value="ECO:0007669"/>
    <property type="project" value="TreeGrafter"/>
</dbReference>
<feature type="region of interest" description="Disordered" evidence="4">
    <location>
        <begin position="967"/>
        <end position="1194"/>
    </location>
</feature>
<dbReference type="GO" id="GO:0001708">
    <property type="term" value="P:cell fate specification"/>
    <property type="evidence" value="ECO:0007669"/>
    <property type="project" value="TreeGrafter"/>
</dbReference>
<feature type="compositionally biased region" description="Low complexity" evidence="4">
    <location>
        <begin position="680"/>
        <end position="691"/>
    </location>
</feature>
<feature type="compositionally biased region" description="Pro residues" evidence="4">
    <location>
        <begin position="1167"/>
        <end position="1190"/>
    </location>
</feature>
<dbReference type="InterPro" id="IPR026818">
    <property type="entry name" value="Apc_fam"/>
</dbReference>
<dbReference type="Gene3D" id="1.10.287.450">
    <property type="entry name" value="Helix hairpin bin"/>
    <property type="match status" value="1"/>
</dbReference>
<dbReference type="InterPro" id="IPR009223">
    <property type="entry name" value="APC_rpt"/>
</dbReference>
<feature type="compositionally biased region" description="Acidic residues" evidence="4">
    <location>
        <begin position="1395"/>
        <end position="1408"/>
    </location>
</feature>
<feature type="region of interest" description="Disordered" evidence="4">
    <location>
        <begin position="862"/>
        <end position="893"/>
    </location>
</feature>
<feature type="region of interest" description="Disordered" evidence="4">
    <location>
        <begin position="680"/>
        <end position="704"/>
    </location>
</feature>
<dbReference type="PANTHER" id="PTHR12607:SF12">
    <property type="entry name" value="APC-LIKE, ISOFORM A-RELATED"/>
    <property type="match status" value="1"/>
</dbReference>
<evidence type="ECO:0000256" key="3">
    <source>
        <dbReference type="PROSITE-ProRule" id="PRU00259"/>
    </source>
</evidence>
<dbReference type="Pfam" id="PF05972">
    <property type="entry name" value="APC_15aa"/>
    <property type="match status" value="1"/>
</dbReference>
<dbReference type="EMBL" id="WJBH02000005">
    <property type="protein sequence ID" value="KAI9557995.1"/>
    <property type="molecule type" value="Genomic_DNA"/>
</dbReference>
<feature type="compositionally biased region" description="Low complexity" evidence="4">
    <location>
        <begin position="1541"/>
        <end position="1553"/>
    </location>
</feature>
<feature type="compositionally biased region" description="Low complexity" evidence="4">
    <location>
        <begin position="2285"/>
        <end position="2308"/>
    </location>
</feature>
<dbReference type="GO" id="GO:0016477">
    <property type="term" value="P:cell migration"/>
    <property type="evidence" value="ECO:0007669"/>
    <property type="project" value="TreeGrafter"/>
</dbReference>
<feature type="compositionally biased region" description="Polar residues" evidence="4">
    <location>
        <begin position="1091"/>
        <end position="1101"/>
    </location>
</feature>
<feature type="compositionally biased region" description="Basic and acidic residues" evidence="4">
    <location>
        <begin position="967"/>
        <end position="980"/>
    </location>
</feature>
<dbReference type="GO" id="GO:0007026">
    <property type="term" value="P:negative regulation of microtubule depolymerization"/>
    <property type="evidence" value="ECO:0007669"/>
    <property type="project" value="TreeGrafter"/>
</dbReference>
<dbReference type="Proteomes" id="UP000820818">
    <property type="component" value="Linkage Group LG5"/>
</dbReference>
<feature type="region of interest" description="Disordered" evidence="4">
    <location>
        <begin position="209"/>
        <end position="230"/>
    </location>
</feature>
<dbReference type="SMART" id="SM00185">
    <property type="entry name" value="ARM"/>
    <property type="match status" value="7"/>
</dbReference>
<feature type="compositionally biased region" description="Low complexity" evidence="4">
    <location>
        <begin position="2099"/>
        <end position="2112"/>
    </location>
</feature>
<evidence type="ECO:0000256" key="1">
    <source>
        <dbReference type="ARBA" id="ARBA00009051"/>
    </source>
</evidence>
<feature type="compositionally biased region" description="Polar residues" evidence="4">
    <location>
        <begin position="879"/>
        <end position="893"/>
    </location>
</feature>
<dbReference type="GO" id="GO:0005881">
    <property type="term" value="C:cytoplasmic microtubule"/>
    <property type="evidence" value="ECO:0007669"/>
    <property type="project" value="TreeGrafter"/>
</dbReference>
<gene>
    <name evidence="5" type="ORF">GHT06_014748</name>
</gene>
<dbReference type="Pfam" id="PF18797">
    <property type="entry name" value="APC_rep"/>
    <property type="match status" value="1"/>
</dbReference>
<dbReference type="FunFam" id="1.25.10.10:FF:001248">
    <property type="entry name" value="Adenomatous polyposis coli protein, putative"/>
    <property type="match status" value="1"/>
</dbReference>
<dbReference type="Pfam" id="PF05923">
    <property type="entry name" value="APC_r"/>
    <property type="match status" value="1"/>
</dbReference>
<dbReference type="GO" id="GO:0007389">
    <property type="term" value="P:pattern specification process"/>
    <property type="evidence" value="ECO:0007669"/>
    <property type="project" value="TreeGrafter"/>
</dbReference>
<feature type="region of interest" description="Disordered" evidence="4">
    <location>
        <begin position="1891"/>
        <end position="1945"/>
    </location>
</feature>
<accession>A0AAD5L8A5</accession>
<dbReference type="InterPro" id="IPR011989">
    <property type="entry name" value="ARM-like"/>
</dbReference>
<feature type="compositionally biased region" description="Polar residues" evidence="4">
    <location>
        <begin position="1325"/>
        <end position="1339"/>
    </location>
</feature>
<feature type="compositionally biased region" description="Low complexity" evidence="4">
    <location>
        <begin position="2071"/>
        <end position="2088"/>
    </location>
</feature>
<reference evidence="5 6" key="1">
    <citation type="submission" date="2022-05" db="EMBL/GenBank/DDBJ databases">
        <title>A multi-omics perspective on studying reproductive biology in Daphnia sinensis.</title>
        <authorList>
            <person name="Jia J."/>
        </authorList>
    </citation>
    <scope>NUCLEOTIDE SEQUENCE [LARGE SCALE GENOMIC DNA]</scope>
    <source>
        <strain evidence="5 6">WSL</strain>
    </source>
</reference>
<feature type="compositionally biased region" description="Basic and acidic residues" evidence="4">
    <location>
        <begin position="2173"/>
        <end position="2183"/>
    </location>
</feature>
<dbReference type="Gene3D" id="1.25.10.10">
    <property type="entry name" value="Leucine-rich Repeat Variant"/>
    <property type="match status" value="1"/>
</dbReference>
<feature type="compositionally biased region" description="Polar residues" evidence="4">
    <location>
        <begin position="2148"/>
        <end position="2162"/>
    </location>
</feature>
<dbReference type="GO" id="GO:0008017">
    <property type="term" value="F:microtubule binding"/>
    <property type="evidence" value="ECO:0007669"/>
    <property type="project" value="TreeGrafter"/>
</dbReference>
<feature type="compositionally biased region" description="Low complexity" evidence="4">
    <location>
        <begin position="2428"/>
        <end position="2447"/>
    </location>
</feature>
<feature type="compositionally biased region" description="Polar residues" evidence="4">
    <location>
        <begin position="2309"/>
        <end position="2322"/>
    </location>
</feature>
<feature type="compositionally biased region" description="Polar residues" evidence="4">
    <location>
        <begin position="1428"/>
        <end position="1451"/>
    </location>
</feature>
<dbReference type="InterPro" id="IPR026831">
    <property type="entry name" value="APC_dom"/>
</dbReference>
<keyword evidence="6" id="KW-1185">Reference proteome</keyword>
<keyword evidence="2" id="KW-0879">Wnt signaling pathway</keyword>